<accession>L9LAR5</accession>
<evidence type="ECO:0000259" key="3">
    <source>
        <dbReference type="Pfam" id="PF26034"/>
    </source>
</evidence>
<dbReference type="GO" id="GO:0000932">
    <property type="term" value="C:P-body"/>
    <property type="evidence" value="ECO:0007669"/>
    <property type="project" value="TreeGrafter"/>
</dbReference>
<dbReference type="PANTHER" id="PTHR12515">
    <property type="entry name" value="STERILE ALPHA MOTIF DOMAIN CONTAINING PROTEIN 4-RELATED"/>
    <property type="match status" value="1"/>
</dbReference>
<dbReference type="GO" id="GO:0003729">
    <property type="term" value="F:mRNA binding"/>
    <property type="evidence" value="ECO:0007669"/>
    <property type="project" value="TreeGrafter"/>
</dbReference>
<evidence type="ECO:0000313" key="5">
    <source>
        <dbReference type="Proteomes" id="UP000011518"/>
    </source>
</evidence>
<dbReference type="GO" id="GO:0000289">
    <property type="term" value="P:nuclear-transcribed mRNA poly(A) tail shortening"/>
    <property type="evidence" value="ECO:0007669"/>
    <property type="project" value="TreeGrafter"/>
</dbReference>
<reference evidence="5" key="1">
    <citation type="submission" date="2012-07" db="EMBL/GenBank/DDBJ databases">
        <title>Genome of the Chinese tree shrew, a rising model animal genetically related to primates.</title>
        <authorList>
            <person name="Zhang G."/>
            <person name="Fan Y."/>
            <person name="Yao Y."/>
            <person name="Huang Z."/>
        </authorList>
    </citation>
    <scope>NUCLEOTIDE SEQUENCE [LARGE SCALE GENOMIC DNA]</scope>
</reference>
<feature type="domain" description="SMAUG/ZCCHC2-like PHAT" evidence="3">
    <location>
        <begin position="119"/>
        <end position="189"/>
    </location>
</feature>
<evidence type="ECO:0000313" key="4">
    <source>
        <dbReference type="EMBL" id="ELW71774.1"/>
    </source>
</evidence>
<keyword evidence="2" id="KW-0963">Cytoplasm</keyword>
<proteinExistence type="predicted"/>
<dbReference type="Pfam" id="PF26034">
    <property type="entry name" value="PHAT_SMAUG"/>
    <property type="match status" value="1"/>
</dbReference>
<evidence type="ECO:0000256" key="1">
    <source>
        <dbReference type="ARBA" id="ARBA00004496"/>
    </source>
</evidence>
<dbReference type="STRING" id="246437.L9LAR5"/>
<evidence type="ECO:0000256" key="2">
    <source>
        <dbReference type="ARBA" id="ARBA00022490"/>
    </source>
</evidence>
<dbReference type="InterPro" id="IPR050897">
    <property type="entry name" value="SMAUG/VTS1_RNA-bind"/>
</dbReference>
<name>L9LAR5_TUPCH</name>
<organism evidence="4 5">
    <name type="scientific">Tupaia chinensis</name>
    <name type="common">Chinese tree shrew</name>
    <name type="synonym">Tupaia belangeri chinensis</name>
    <dbReference type="NCBI Taxonomy" id="246437"/>
    <lineage>
        <taxon>Eukaryota</taxon>
        <taxon>Metazoa</taxon>
        <taxon>Chordata</taxon>
        <taxon>Craniata</taxon>
        <taxon>Vertebrata</taxon>
        <taxon>Euteleostomi</taxon>
        <taxon>Mammalia</taxon>
        <taxon>Eutheria</taxon>
        <taxon>Euarchontoglires</taxon>
        <taxon>Scandentia</taxon>
        <taxon>Tupaiidae</taxon>
        <taxon>Tupaia</taxon>
    </lineage>
</organism>
<comment type="subcellular location">
    <subcellularLocation>
        <location evidence="1">Cytoplasm</location>
    </subcellularLocation>
</comment>
<dbReference type="PANTHER" id="PTHR12515:SF9">
    <property type="entry name" value="PROTEIN SMAUG HOMOLOG 2"/>
    <property type="match status" value="1"/>
</dbReference>
<reference evidence="5" key="2">
    <citation type="journal article" date="2013" name="Nat. Commun.">
        <title>Genome of the Chinese tree shrew.</title>
        <authorList>
            <person name="Fan Y."/>
            <person name="Huang Z.Y."/>
            <person name="Cao C.C."/>
            <person name="Chen C.S."/>
            <person name="Chen Y.X."/>
            <person name="Fan D.D."/>
            <person name="He J."/>
            <person name="Hou H.L."/>
            <person name="Hu L."/>
            <person name="Hu X.T."/>
            <person name="Jiang X.T."/>
            <person name="Lai R."/>
            <person name="Lang Y.S."/>
            <person name="Liang B."/>
            <person name="Liao S.G."/>
            <person name="Mu D."/>
            <person name="Ma Y.Y."/>
            <person name="Niu Y.Y."/>
            <person name="Sun X.Q."/>
            <person name="Xia J.Q."/>
            <person name="Xiao J."/>
            <person name="Xiong Z.Q."/>
            <person name="Xu L."/>
            <person name="Yang L."/>
            <person name="Zhang Y."/>
            <person name="Zhao W."/>
            <person name="Zhao X.D."/>
            <person name="Zheng Y.T."/>
            <person name="Zhou J.M."/>
            <person name="Zhu Y.B."/>
            <person name="Zhang G.J."/>
            <person name="Wang J."/>
            <person name="Yao Y.G."/>
        </authorList>
    </citation>
    <scope>NUCLEOTIDE SEQUENCE [LARGE SCALE GENOMIC DNA]</scope>
</reference>
<protein>
    <submittedName>
        <fullName evidence="4">Protein Smaug like protein 2</fullName>
    </submittedName>
</protein>
<keyword evidence="5" id="KW-1185">Reference proteome</keyword>
<dbReference type="InterPro" id="IPR058599">
    <property type="entry name" value="PHAT_Smg/ZCCHC2-like"/>
</dbReference>
<dbReference type="AlphaFoldDB" id="L9LAR5"/>
<gene>
    <name evidence="4" type="ORF">TREES_T100000151</name>
</gene>
<dbReference type="EMBL" id="KB320453">
    <property type="protein sequence ID" value="ELW71774.1"/>
    <property type="molecule type" value="Genomic_DNA"/>
</dbReference>
<sequence>MYEVAAVVVSVEGGRVHRPERGKTEVVVEANQSQLGEVWLDQDLPQCEPVSYYPYHPLPQHKESPQALALKGEITRAWNQEHVIVLSVSPPRINVNSTLAHFQQLWLEHLLADCNDIHLMESGFNNAAITSWQKQKYKEKVVYLLLFHLSLLQQGNMEAKLKAMKLLQKMLAYSTKNNAFFRESQIALLHLYSHSHHPGGQHTDPLAEAPGRVPGSLLHSARALLLGHEATAENAGLLNQEQCLLQGVTDCSLTPLFT</sequence>
<dbReference type="InParanoid" id="L9LAR5"/>
<dbReference type="Proteomes" id="UP000011518">
    <property type="component" value="Unassembled WGS sequence"/>
</dbReference>